<keyword evidence="1" id="KW-0175">Coiled coil</keyword>
<gene>
    <name evidence="2" type="ORF">LVIROSA_LOCUS35322</name>
</gene>
<evidence type="ECO:0000313" key="3">
    <source>
        <dbReference type="Proteomes" id="UP001157418"/>
    </source>
</evidence>
<accession>A0AAU9PJK0</accession>
<proteinExistence type="predicted"/>
<reference evidence="2 3" key="1">
    <citation type="submission" date="2022-01" db="EMBL/GenBank/DDBJ databases">
        <authorList>
            <person name="Xiong W."/>
            <person name="Schranz E."/>
        </authorList>
    </citation>
    <scope>NUCLEOTIDE SEQUENCE [LARGE SCALE GENOMIC DNA]</scope>
</reference>
<keyword evidence="3" id="KW-1185">Reference proteome</keyword>
<dbReference type="AlphaFoldDB" id="A0AAU9PJK0"/>
<dbReference type="EMBL" id="CAKMRJ010005634">
    <property type="protein sequence ID" value="CAH1449867.1"/>
    <property type="molecule type" value="Genomic_DNA"/>
</dbReference>
<organism evidence="2 3">
    <name type="scientific">Lactuca virosa</name>
    <dbReference type="NCBI Taxonomy" id="75947"/>
    <lineage>
        <taxon>Eukaryota</taxon>
        <taxon>Viridiplantae</taxon>
        <taxon>Streptophyta</taxon>
        <taxon>Embryophyta</taxon>
        <taxon>Tracheophyta</taxon>
        <taxon>Spermatophyta</taxon>
        <taxon>Magnoliopsida</taxon>
        <taxon>eudicotyledons</taxon>
        <taxon>Gunneridae</taxon>
        <taxon>Pentapetalae</taxon>
        <taxon>asterids</taxon>
        <taxon>campanulids</taxon>
        <taxon>Asterales</taxon>
        <taxon>Asteraceae</taxon>
        <taxon>Cichorioideae</taxon>
        <taxon>Cichorieae</taxon>
        <taxon>Lactucinae</taxon>
        <taxon>Lactuca</taxon>
    </lineage>
</organism>
<evidence type="ECO:0000313" key="2">
    <source>
        <dbReference type="EMBL" id="CAH1449867.1"/>
    </source>
</evidence>
<sequence>MDSDAWKLILTKISQALVLNGFRGRLSLKIEGEDFVTLVTKSTHRDTATRMTTTVHKAYNTGRSTRLTAKKYSQVMKRIEKVVDEARSREKKVNKQKVKSVERNEQLEAMDVELDMNETDKSSQVNKTNVVGLLRDDVG</sequence>
<evidence type="ECO:0000256" key="1">
    <source>
        <dbReference type="SAM" id="Coils"/>
    </source>
</evidence>
<feature type="coiled-coil region" evidence="1">
    <location>
        <begin position="69"/>
        <end position="96"/>
    </location>
</feature>
<dbReference type="Proteomes" id="UP001157418">
    <property type="component" value="Unassembled WGS sequence"/>
</dbReference>
<name>A0AAU9PJK0_9ASTR</name>
<comment type="caution">
    <text evidence="2">The sequence shown here is derived from an EMBL/GenBank/DDBJ whole genome shotgun (WGS) entry which is preliminary data.</text>
</comment>
<protein>
    <submittedName>
        <fullName evidence="2">Uncharacterized protein</fullName>
    </submittedName>
</protein>